<feature type="region of interest" description="Disordered" evidence="1">
    <location>
        <begin position="56"/>
        <end position="112"/>
    </location>
</feature>
<gene>
    <name evidence="2" type="ORF">Fot_23060</name>
</gene>
<keyword evidence="3" id="KW-1185">Reference proteome</keyword>
<sequence length="112" mass="11927">MAGRSHRPGGCMGHIPYQDMGQAAYSTEDAIKDLCSRRPVSSIVVLADLLSKDKQLDAKEQGTGYGSGASSSNMISFEPSSGSPSEDHTPASIDDDKYVEYHLDNAAESQAM</sequence>
<organism evidence="2 3">
    <name type="scientific">Forsythia ovata</name>
    <dbReference type="NCBI Taxonomy" id="205694"/>
    <lineage>
        <taxon>Eukaryota</taxon>
        <taxon>Viridiplantae</taxon>
        <taxon>Streptophyta</taxon>
        <taxon>Embryophyta</taxon>
        <taxon>Tracheophyta</taxon>
        <taxon>Spermatophyta</taxon>
        <taxon>Magnoliopsida</taxon>
        <taxon>eudicotyledons</taxon>
        <taxon>Gunneridae</taxon>
        <taxon>Pentapetalae</taxon>
        <taxon>asterids</taxon>
        <taxon>lamiids</taxon>
        <taxon>Lamiales</taxon>
        <taxon>Oleaceae</taxon>
        <taxon>Forsythieae</taxon>
        <taxon>Forsythia</taxon>
    </lineage>
</organism>
<feature type="compositionally biased region" description="Polar residues" evidence="1">
    <location>
        <begin position="68"/>
        <end position="84"/>
    </location>
</feature>
<dbReference type="EMBL" id="JBFOLJ010000006">
    <property type="protein sequence ID" value="KAL2530459.1"/>
    <property type="molecule type" value="Genomic_DNA"/>
</dbReference>
<dbReference type="AlphaFoldDB" id="A0ABD1UZG1"/>
<protein>
    <submittedName>
        <fullName evidence="2">Uncharacterized protein</fullName>
    </submittedName>
</protein>
<reference evidence="3" key="1">
    <citation type="submission" date="2024-07" db="EMBL/GenBank/DDBJ databases">
        <title>Two chromosome-level genome assemblies of Korean endemic species Abeliophyllum distichum and Forsythia ovata (Oleaceae).</title>
        <authorList>
            <person name="Jang H."/>
        </authorList>
    </citation>
    <scope>NUCLEOTIDE SEQUENCE [LARGE SCALE GENOMIC DNA]</scope>
</reference>
<name>A0ABD1UZG1_9LAMI</name>
<accession>A0ABD1UZG1</accession>
<proteinExistence type="predicted"/>
<evidence type="ECO:0000256" key="1">
    <source>
        <dbReference type="SAM" id="MobiDB-lite"/>
    </source>
</evidence>
<dbReference type="Proteomes" id="UP001604277">
    <property type="component" value="Unassembled WGS sequence"/>
</dbReference>
<comment type="caution">
    <text evidence="2">The sequence shown here is derived from an EMBL/GenBank/DDBJ whole genome shotgun (WGS) entry which is preliminary data.</text>
</comment>
<evidence type="ECO:0000313" key="2">
    <source>
        <dbReference type="EMBL" id="KAL2530459.1"/>
    </source>
</evidence>
<evidence type="ECO:0000313" key="3">
    <source>
        <dbReference type="Proteomes" id="UP001604277"/>
    </source>
</evidence>
<feature type="compositionally biased region" description="Basic and acidic residues" evidence="1">
    <location>
        <begin position="85"/>
        <end position="105"/>
    </location>
</feature>